<feature type="domain" description="K Homology" evidence="5">
    <location>
        <begin position="167"/>
        <end position="220"/>
    </location>
</feature>
<evidence type="ECO:0008006" key="9">
    <source>
        <dbReference type="Google" id="ProtNLM"/>
    </source>
</evidence>
<name>A0A9P4VT16_9PEZI</name>
<dbReference type="InterPro" id="IPR036612">
    <property type="entry name" value="KH_dom_type_1_sf"/>
</dbReference>
<organism evidence="7 8">
    <name type="scientific">Patellaria atrata CBS 101060</name>
    <dbReference type="NCBI Taxonomy" id="1346257"/>
    <lineage>
        <taxon>Eukaryota</taxon>
        <taxon>Fungi</taxon>
        <taxon>Dikarya</taxon>
        <taxon>Ascomycota</taxon>
        <taxon>Pezizomycotina</taxon>
        <taxon>Dothideomycetes</taxon>
        <taxon>Dothideomycetes incertae sedis</taxon>
        <taxon>Patellariales</taxon>
        <taxon>Patellariaceae</taxon>
        <taxon>Patellaria</taxon>
    </lineage>
</organism>
<dbReference type="GO" id="GO:0000176">
    <property type="term" value="C:nuclear exosome (RNase complex)"/>
    <property type="evidence" value="ECO:0007669"/>
    <property type="project" value="TreeGrafter"/>
</dbReference>
<dbReference type="Gene3D" id="3.30.1370.10">
    <property type="entry name" value="K Homology domain, type 1"/>
    <property type="match status" value="1"/>
</dbReference>
<dbReference type="GO" id="GO:0071035">
    <property type="term" value="P:nuclear polyadenylation-dependent rRNA catabolic process"/>
    <property type="evidence" value="ECO:0007669"/>
    <property type="project" value="TreeGrafter"/>
</dbReference>
<keyword evidence="8" id="KW-1185">Reference proteome</keyword>
<dbReference type="GO" id="GO:0000177">
    <property type="term" value="C:cytoplasmic exosome (RNase complex)"/>
    <property type="evidence" value="ECO:0007669"/>
    <property type="project" value="TreeGrafter"/>
</dbReference>
<feature type="compositionally biased region" description="Low complexity" evidence="4">
    <location>
        <begin position="131"/>
        <end position="145"/>
    </location>
</feature>
<dbReference type="AlphaFoldDB" id="A0A9P4VT16"/>
<dbReference type="PANTHER" id="PTHR21321:SF1">
    <property type="entry name" value="EXOSOME COMPLEX COMPONENT RRP40"/>
    <property type="match status" value="1"/>
</dbReference>
<comment type="caution">
    <text evidence="7">The sequence shown here is derived from an EMBL/GenBank/DDBJ whole genome shotgun (WGS) entry which is preliminary data.</text>
</comment>
<dbReference type="GO" id="GO:0003723">
    <property type="term" value="F:RNA binding"/>
    <property type="evidence" value="ECO:0007669"/>
    <property type="project" value="UniProtKB-KW"/>
</dbReference>
<dbReference type="GO" id="GO:0000467">
    <property type="term" value="P:exonucleolytic trimming to generate mature 3'-end of 5.8S rRNA from tricistronic rRNA transcript (SSU-rRNA, 5.8S rRNA, LSU-rRNA)"/>
    <property type="evidence" value="ECO:0007669"/>
    <property type="project" value="TreeGrafter"/>
</dbReference>
<dbReference type="GO" id="GO:0034475">
    <property type="term" value="P:U4 snRNA 3'-end processing"/>
    <property type="evidence" value="ECO:0007669"/>
    <property type="project" value="TreeGrafter"/>
</dbReference>
<evidence type="ECO:0000256" key="4">
    <source>
        <dbReference type="SAM" id="MobiDB-lite"/>
    </source>
</evidence>
<evidence type="ECO:0000313" key="7">
    <source>
        <dbReference type="EMBL" id="KAF2839129.1"/>
    </source>
</evidence>
<dbReference type="FunFam" id="2.40.50.100:FF:000073">
    <property type="entry name" value="Putative Exosome complex component RRP40"/>
    <property type="match status" value="1"/>
</dbReference>
<dbReference type="InterPro" id="IPR012340">
    <property type="entry name" value="NA-bd_OB-fold"/>
</dbReference>
<dbReference type="Pfam" id="PF21262">
    <property type="entry name" value="RRP40_S1"/>
    <property type="match status" value="1"/>
</dbReference>
<dbReference type="EMBL" id="MU006095">
    <property type="protein sequence ID" value="KAF2839129.1"/>
    <property type="molecule type" value="Genomic_DNA"/>
</dbReference>
<dbReference type="GO" id="GO:0071034">
    <property type="term" value="P:CUT catabolic process"/>
    <property type="evidence" value="ECO:0007669"/>
    <property type="project" value="TreeGrafter"/>
</dbReference>
<feature type="region of interest" description="Disordered" evidence="4">
    <location>
        <begin position="1"/>
        <end position="33"/>
    </location>
</feature>
<feature type="region of interest" description="Disordered" evidence="4">
    <location>
        <begin position="131"/>
        <end position="150"/>
    </location>
</feature>
<evidence type="ECO:0000256" key="3">
    <source>
        <dbReference type="ARBA" id="ARBA00022884"/>
    </source>
</evidence>
<protein>
    <recommendedName>
        <fullName evidence="9">K Homology domain-containing protein</fullName>
    </recommendedName>
</protein>
<keyword evidence="2" id="KW-0271">Exosome</keyword>
<dbReference type="GO" id="GO:0071051">
    <property type="term" value="P:poly(A)-dependent snoRNA 3'-end processing"/>
    <property type="evidence" value="ECO:0007669"/>
    <property type="project" value="TreeGrafter"/>
</dbReference>
<reference evidence="7" key="1">
    <citation type="journal article" date="2020" name="Stud. Mycol.">
        <title>101 Dothideomycetes genomes: a test case for predicting lifestyles and emergence of pathogens.</title>
        <authorList>
            <person name="Haridas S."/>
            <person name="Albert R."/>
            <person name="Binder M."/>
            <person name="Bloem J."/>
            <person name="Labutti K."/>
            <person name="Salamov A."/>
            <person name="Andreopoulos B."/>
            <person name="Baker S."/>
            <person name="Barry K."/>
            <person name="Bills G."/>
            <person name="Bluhm B."/>
            <person name="Cannon C."/>
            <person name="Castanera R."/>
            <person name="Culley D."/>
            <person name="Daum C."/>
            <person name="Ezra D."/>
            <person name="Gonzalez J."/>
            <person name="Henrissat B."/>
            <person name="Kuo A."/>
            <person name="Liang C."/>
            <person name="Lipzen A."/>
            <person name="Lutzoni F."/>
            <person name="Magnuson J."/>
            <person name="Mondo S."/>
            <person name="Nolan M."/>
            <person name="Ohm R."/>
            <person name="Pangilinan J."/>
            <person name="Park H.-J."/>
            <person name="Ramirez L."/>
            <person name="Alfaro M."/>
            <person name="Sun H."/>
            <person name="Tritt A."/>
            <person name="Yoshinaga Y."/>
            <person name="Zwiers L.-H."/>
            <person name="Turgeon B."/>
            <person name="Goodwin S."/>
            <person name="Spatafora J."/>
            <person name="Crous P."/>
            <person name="Grigoriev I."/>
        </authorList>
    </citation>
    <scope>NUCLEOTIDE SEQUENCE</scope>
    <source>
        <strain evidence="7">CBS 101060</strain>
    </source>
</reference>
<dbReference type="InterPro" id="IPR004088">
    <property type="entry name" value="KH_dom_type_1"/>
</dbReference>
<evidence type="ECO:0000256" key="1">
    <source>
        <dbReference type="ARBA" id="ARBA00004123"/>
    </source>
</evidence>
<keyword evidence="3" id="KW-0694">RNA-binding</keyword>
<dbReference type="InterPro" id="IPR041054">
    <property type="entry name" value="Rrp40_N_euk"/>
</dbReference>
<dbReference type="PANTHER" id="PTHR21321">
    <property type="entry name" value="PNAS-3 RELATED"/>
    <property type="match status" value="1"/>
</dbReference>
<dbReference type="Pfam" id="PF18311">
    <property type="entry name" value="Rrp40_N"/>
    <property type="match status" value="1"/>
</dbReference>
<dbReference type="Gene3D" id="2.40.50.100">
    <property type="match status" value="1"/>
</dbReference>
<evidence type="ECO:0000259" key="6">
    <source>
        <dbReference type="Pfam" id="PF18311"/>
    </source>
</evidence>
<dbReference type="Proteomes" id="UP000799429">
    <property type="component" value="Unassembled WGS sequence"/>
</dbReference>
<dbReference type="SUPFAM" id="SSF54791">
    <property type="entry name" value="Eukaryotic type KH-domain (KH-domain type I)"/>
    <property type="match status" value="1"/>
</dbReference>
<accession>A0A9P4VT16</accession>
<sequence length="250" mass="26468">MASSILLPGDTIPPSALPHAKNPSKPLTLGPGLRHTPPLTITAHLAGPLHTDSKKNAIWVENNGGRYIPHPSDLIIATILSSHPESYTCSLSPYTPPTLLPHLSFESATKKTRPILLPGSLVYARIASTPSSTHLTSSSSSSSPETELECIHPSTGKADGLGPLKGGMVWDISLGFARELLKKGDGVAGIEGVKRFIGEGRGFECAVGRNGRVWVDAGSVGDTVRVGREIVEADGRRRGSEWGRGEMGFR</sequence>
<evidence type="ECO:0000313" key="8">
    <source>
        <dbReference type="Proteomes" id="UP000799429"/>
    </source>
</evidence>
<proteinExistence type="predicted"/>
<dbReference type="Gene3D" id="2.40.50.140">
    <property type="entry name" value="Nucleic acid-binding proteins"/>
    <property type="match status" value="1"/>
</dbReference>
<evidence type="ECO:0000259" key="5">
    <source>
        <dbReference type="Pfam" id="PF15985"/>
    </source>
</evidence>
<dbReference type="OrthoDB" id="340500at2759"/>
<dbReference type="InterPro" id="IPR026699">
    <property type="entry name" value="Exosome_RNA_bind1/RRP40/RRP4"/>
</dbReference>
<dbReference type="Pfam" id="PF15985">
    <property type="entry name" value="KH_6"/>
    <property type="match status" value="1"/>
</dbReference>
<evidence type="ECO:0000256" key="2">
    <source>
        <dbReference type="ARBA" id="ARBA00022835"/>
    </source>
</evidence>
<feature type="domain" description="Exosome complex exonuclease Rrp40 N-terminal" evidence="6">
    <location>
        <begin position="27"/>
        <end position="66"/>
    </location>
</feature>
<comment type="subcellular location">
    <subcellularLocation>
        <location evidence="1">Nucleus</location>
    </subcellularLocation>
</comment>
<dbReference type="GO" id="GO:0071038">
    <property type="term" value="P:TRAMP-dependent tRNA surveillance pathway"/>
    <property type="evidence" value="ECO:0007669"/>
    <property type="project" value="TreeGrafter"/>
</dbReference>
<dbReference type="SUPFAM" id="SSF50249">
    <property type="entry name" value="Nucleic acid-binding proteins"/>
    <property type="match status" value="1"/>
</dbReference>
<gene>
    <name evidence="7" type="ORF">M501DRAFT_1024154</name>
</gene>